<dbReference type="PROSITE" id="PS50006">
    <property type="entry name" value="FHA_DOMAIN"/>
    <property type="match status" value="2"/>
</dbReference>
<feature type="transmembrane region" description="Helical" evidence="8">
    <location>
        <begin position="725"/>
        <end position="750"/>
    </location>
</feature>
<evidence type="ECO:0000256" key="4">
    <source>
        <dbReference type="ARBA" id="ARBA00022741"/>
    </source>
</evidence>
<dbReference type="Pfam" id="PF01061">
    <property type="entry name" value="ABC2_membrane"/>
    <property type="match status" value="1"/>
</dbReference>
<dbReference type="OrthoDB" id="151099at2"/>
<dbReference type="InterPro" id="IPR017871">
    <property type="entry name" value="ABC_transporter-like_CS"/>
</dbReference>
<dbReference type="CDD" id="cd00060">
    <property type="entry name" value="FHA"/>
    <property type="match status" value="2"/>
</dbReference>
<evidence type="ECO:0000313" key="11">
    <source>
        <dbReference type="EMBL" id="ABU59658.1"/>
    </source>
</evidence>
<dbReference type="PROSITE" id="PS00211">
    <property type="entry name" value="ABC_TRANSPORTER_1"/>
    <property type="match status" value="1"/>
</dbReference>
<name>A7NQ12_ROSCS</name>
<feature type="domain" description="FHA" evidence="9">
    <location>
        <begin position="214"/>
        <end position="262"/>
    </location>
</feature>
<dbReference type="InterPro" id="IPR003593">
    <property type="entry name" value="AAA+_ATPase"/>
</dbReference>
<keyword evidence="5" id="KW-0067">ATP-binding</keyword>
<feature type="transmembrane region" description="Helical" evidence="8">
    <location>
        <begin position="878"/>
        <end position="897"/>
    </location>
</feature>
<organism evidence="11 12">
    <name type="scientific">Roseiflexus castenholzii (strain DSM 13941 / HLO8)</name>
    <dbReference type="NCBI Taxonomy" id="383372"/>
    <lineage>
        <taxon>Bacteria</taxon>
        <taxon>Bacillati</taxon>
        <taxon>Chloroflexota</taxon>
        <taxon>Chloroflexia</taxon>
        <taxon>Chloroflexales</taxon>
        <taxon>Roseiflexineae</taxon>
        <taxon>Roseiflexaceae</taxon>
        <taxon>Roseiflexus</taxon>
    </lineage>
</organism>
<dbReference type="Proteomes" id="UP000000263">
    <property type="component" value="Chromosome"/>
</dbReference>
<dbReference type="InterPro" id="IPR003439">
    <property type="entry name" value="ABC_transporter-like_ATP-bd"/>
</dbReference>
<feature type="domain" description="FHA" evidence="9">
    <location>
        <begin position="109"/>
        <end position="158"/>
    </location>
</feature>
<dbReference type="Pfam" id="PF00498">
    <property type="entry name" value="FHA"/>
    <property type="match status" value="2"/>
</dbReference>
<accession>A7NQ12</accession>
<dbReference type="Gene3D" id="2.60.200.20">
    <property type="match status" value="2"/>
</dbReference>
<evidence type="ECO:0000256" key="1">
    <source>
        <dbReference type="ARBA" id="ARBA00004141"/>
    </source>
</evidence>
<dbReference type="InterPro" id="IPR027417">
    <property type="entry name" value="P-loop_NTPase"/>
</dbReference>
<dbReference type="STRING" id="383372.Rcas_3609"/>
<dbReference type="GO" id="GO:0005524">
    <property type="term" value="F:ATP binding"/>
    <property type="evidence" value="ECO:0007669"/>
    <property type="project" value="UniProtKB-KW"/>
</dbReference>
<evidence type="ECO:0000256" key="2">
    <source>
        <dbReference type="ARBA" id="ARBA00022448"/>
    </source>
</evidence>
<keyword evidence="3 8" id="KW-0812">Transmembrane</keyword>
<proteinExistence type="predicted"/>
<evidence type="ECO:0000313" key="12">
    <source>
        <dbReference type="Proteomes" id="UP000000263"/>
    </source>
</evidence>
<dbReference type="KEGG" id="rca:Rcas_3609"/>
<evidence type="ECO:0000256" key="6">
    <source>
        <dbReference type="ARBA" id="ARBA00022989"/>
    </source>
</evidence>
<evidence type="ECO:0000259" key="10">
    <source>
        <dbReference type="PROSITE" id="PS50893"/>
    </source>
</evidence>
<dbReference type="GO" id="GO:0140359">
    <property type="term" value="F:ABC-type transporter activity"/>
    <property type="evidence" value="ECO:0007669"/>
    <property type="project" value="InterPro"/>
</dbReference>
<keyword evidence="2" id="KW-0813">Transport</keyword>
<dbReference type="Pfam" id="PF00005">
    <property type="entry name" value="ABC_tran"/>
    <property type="match status" value="1"/>
</dbReference>
<dbReference type="HOGENOM" id="CLU_012042_0_0_0"/>
<evidence type="ECO:0000259" key="9">
    <source>
        <dbReference type="PROSITE" id="PS50006"/>
    </source>
</evidence>
<comment type="subcellular location">
    <subcellularLocation>
        <location evidence="1">Membrane</location>
        <topology evidence="1">Multi-pass membrane protein</topology>
    </subcellularLocation>
</comment>
<dbReference type="FunFam" id="3.40.50.300:FF:000474">
    <property type="entry name" value="Putative ABC transporter ATP-binding subunit"/>
    <property type="match status" value="1"/>
</dbReference>
<dbReference type="SUPFAM" id="SSF49879">
    <property type="entry name" value="SMAD/FHA domain"/>
    <property type="match status" value="2"/>
</dbReference>
<feature type="transmembrane region" description="Helical" evidence="8">
    <location>
        <begin position="798"/>
        <end position="819"/>
    </location>
</feature>
<keyword evidence="7 8" id="KW-0472">Membrane</keyword>
<dbReference type="Gene3D" id="3.40.50.300">
    <property type="entry name" value="P-loop containing nucleotide triphosphate hydrolases"/>
    <property type="match status" value="1"/>
</dbReference>
<dbReference type="GO" id="GO:0016020">
    <property type="term" value="C:membrane"/>
    <property type="evidence" value="ECO:0007669"/>
    <property type="project" value="UniProtKB-SubCell"/>
</dbReference>
<dbReference type="EMBL" id="CP000804">
    <property type="protein sequence ID" value="ABU59658.1"/>
    <property type="molecule type" value="Genomic_DNA"/>
</dbReference>
<dbReference type="eggNOG" id="COG0842">
    <property type="taxonomic scope" value="Bacteria"/>
</dbReference>
<dbReference type="InterPro" id="IPR000253">
    <property type="entry name" value="FHA_dom"/>
</dbReference>
<dbReference type="InterPro" id="IPR008984">
    <property type="entry name" value="SMAD_FHA_dom_sf"/>
</dbReference>
<dbReference type="SMART" id="SM00240">
    <property type="entry name" value="FHA"/>
    <property type="match status" value="2"/>
</dbReference>
<feature type="domain" description="ABC transporter" evidence="10">
    <location>
        <begin position="298"/>
        <end position="534"/>
    </location>
</feature>
<evidence type="ECO:0000256" key="8">
    <source>
        <dbReference type="SAM" id="Phobius"/>
    </source>
</evidence>
<evidence type="ECO:0000256" key="5">
    <source>
        <dbReference type="ARBA" id="ARBA00022840"/>
    </source>
</evidence>
<dbReference type="InterPro" id="IPR050352">
    <property type="entry name" value="ABCG_transporters"/>
</dbReference>
<feature type="transmembrane region" description="Helical" evidence="8">
    <location>
        <begin position="688"/>
        <end position="705"/>
    </location>
</feature>
<dbReference type="AlphaFoldDB" id="A7NQ12"/>
<dbReference type="PANTHER" id="PTHR48041:SF139">
    <property type="entry name" value="PROTEIN SCARLET"/>
    <property type="match status" value="1"/>
</dbReference>
<keyword evidence="12" id="KW-1185">Reference proteome</keyword>
<feature type="transmembrane region" description="Helical" evidence="8">
    <location>
        <begin position="770"/>
        <end position="791"/>
    </location>
</feature>
<dbReference type="GO" id="GO:0016887">
    <property type="term" value="F:ATP hydrolysis activity"/>
    <property type="evidence" value="ECO:0007669"/>
    <property type="project" value="InterPro"/>
</dbReference>
<dbReference type="PROSITE" id="PS50893">
    <property type="entry name" value="ABC_TRANSPORTER_2"/>
    <property type="match status" value="1"/>
</dbReference>
<keyword evidence="4" id="KW-0547">Nucleotide-binding</keyword>
<dbReference type="InterPro" id="IPR013525">
    <property type="entry name" value="ABC2_TM"/>
</dbReference>
<protein>
    <submittedName>
        <fullName evidence="11">FHA modulated ABC efflux pump with fused ATPase and integral membrane subunits</fullName>
    </submittedName>
</protein>
<gene>
    <name evidence="11" type="ordered locus">Rcas_3609</name>
</gene>
<dbReference type="SMART" id="SM00382">
    <property type="entry name" value="AAA"/>
    <property type="match status" value="1"/>
</dbReference>
<reference evidence="11 12" key="1">
    <citation type="submission" date="2007-08" db="EMBL/GenBank/DDBJ databases">
        <title>Complete sequence of Roseiflexus castenholzii DSM 13941.</title>
        <authorList>
            <consortium name="US DOE Joint Genome Institute"/>
            <person name="Copeland A."/>
            <person name="Lucas S."/>
            <person name="Lapidus A."/>
            <person name="Barry K."/>
            <person name="Glavina del Rio T."/>
            <person name="Dalin E."/>
            <person name="Tice H."/>
            <person name="Pitluck S."/>
            <person name="Thompson L.S."/>
            <person name="Brettin T."/>
            <person name="Bruce D."/>
            <person name="Detter J.C."/>
            <person name="Han C."/>
            <person name="Tapia R."/>
            <person name="Schmutz J."/>
            <person name="Larimer F."/>
            <person name="Land M."/>
            <person name="Hauser L."/>
            <person name="Kyrpides N."/>
            <person name="Mikhailova N."/>
            <person name="Bryant D.A."/>
            <person name="Hanada S."/>
            <person name="Tsukatani Y."/>
            <person name="Richardson P."/>
        </authorList>
    </citation>
    <scope>NUCLEOTIDE SEQUENCE [LARGE SCALE GENOMIC DNA]</scope>
    <source>
        <strain evidence="12">DSM 13941 / HLO8</strain>
    </source>
</reference>
<evidence type="ECO:0000256" key="3">
    <source>
        <dbReference type="ARBA" id="ARBA00022692"/>
    </source>
</evidence>
<dbReference type="PANTHER" id="PTHR48041">
    <property type="entry name" value="ABC TRANSPORTER G FAMILY MEMBER 28"/>
    <property type="match status" value="1"/>
</dbReference>
<sequence length="903" mass="98075">MSQPATCIHCGAPLNRPGAKFCTRCGKSQDTPLPAALASTARSSAAPGYTPERTASLAQGAFAAPPGGAPDATMIGSGSSQGGVSATGPVLIVQDVGHTFEVTLGQQSLSIGRAPDNDIVITSRFVSGRHARIEPHGVAHQIVDIGSTNGLLFKGKRLPANAPHVLADSDVLRIGDPATGNFVTLTYRNPQAPKVQQAAEVTRSYRLDPTDPQITIGREGCEILLDNPQVSRRHAVIDRVNGKHVLRDVGSTNGTFVNGRRITEHTLAKGDIIQIGAFKLVYTGESLDQYDQRGALRIDARNLWREVSRGGKTRMILKDVSLSIAPREFVALVGGSGTGKSTLLNALSGFVQATHGSILVNGDDYYRNFDAYRSVLGYVPQDDILHRSLPVERALGYAAELRLPADTAPVEIRQRIDRVLEDVEMTPHREKPIENLSGGQRKRVSIGAELLADPSLFFLDEPTSGLDPGLEKKMMYTLRRLADSGRTIVLVTHATANINVCDHVAFMSDGRMVFFGPPSEALNFFGVSSGDFADIYTRIDGLADPNDPERWAIVQRDLQTEYAAWQHHRQQSSGNNKPSVPTLAELWEMKFRASPQYATYVTGRLAEAPVGPVTGNAEGDGAAKRPGVSSLRQFGILVRRYFDLTLQDRRNLAILLLQAPIIGLLLMLVAKADAIVGENAFANEAKKVLFMLATVGVWFGIINAAREITKEAPIYRRERLANLRIAPYVLSKVLVLLLLVVLQSAVLLALVGLRVQFPAQGVMLPIQLELFITAVLTSLAGLAMGLAISAFAATPDRAISLVPLALIPQIIFAGVIFSLGDGITVQRVLSWLTISRWAMDAYGTSVNINDLPLQPGMLRLPNPPEEYTFAPEHLLSRWGILFGYMVVCLALTAWQLYQRDRQR</sequence>
<evidence type="ECO:0000256" key="7">
    <source>
        <dbReference type="ARBA" id="ARBA00023136"/>
    </source>
</evidence>
<dbReference type="SUPFAM" id="SSF52540">
    <property type="entry name" value="P-loop containing nucleoside triphosphate hydrolases"/>
    <property type="match status" value="1"/>
</dbReference>
<dbReference type="eggNOG" id="COG1131">
    <property type="taxonomic scope" value="Bacteria"/>
</dbReference>
<keyword evidence="6 8" id="KW-1133">Transmembrane helix</keyword>
<dbReference type="eggNOG" id="COG1716">
    <property type="taxonomic scope" value="Bacteria"/>
</dbReference>